<keyword evidence="5" id="KW-1185">Reference proteome</keyword>
<dbReference type="AlphaFoldDB" id="A0A1G4KMQ2"/>
<protein>
    <submittedName>
        <fullName evidence="4">LANO_0H14686g1_1</fullName>
    </submittedName>
</protein>
<evidence type="ECO:0000313" key="4">
    <source>
        <dbReference type="EMBL" id="SCV05765.1"/>
    </source>
</evidence>
<proteinExistence type="predicted"/>
<evidence type="ECO:0000256" key="2">
    <source>
        <dbReference type="PROSITE-ProRule" id="PRU00376"/>
    </source>
</evidence>
<dbReference type="GO" id="GO:0006355">
    <property type="term" value="P:regulation of DNA-templated transcription"/>
    <property type="evidence" value="ECO:0007669"/>
    <property type="project" value="InterPro"/>
</dbReference>
<dbReference type="InterPro" id="IPR016665">
    <property type="entry name" value="Sas5/TAF14"/>
</dbReference>
<dbReference type="Proteomes" id="UP000189911">
    <property type="component" value="Chromosome H"/>
</dbReference>
<organism evidence="4 5">
    <name type="scientific">Lachancea nothofagi CBS 11611</name>
    <dbReference type="NCBI Taxonomy" id="1266666"/>
    <lineage>
        <taxon>Eukaryota</taxon>
        <taxon>Fungi</taxon>
        <taxon>Dikarya</taxon>
        <taxon>Ascomycota</taxon>
        <taxon>Saccharomycotina</taxon>
        <taxon>Saccharomycetes</taxon>
        <taxon>Saccharomycetales</taxon>
        <taxon>Saccharomycetaceae</taxon>
        <taxon>Lachancea</taxon>
    </lineage>
</organism>
<sequence length="230" mass="26619">MAIPYIERIIRIKTSQSTVDEQPIDGESPMREWQVDLWVLTADGEEIPANIFEKCIYRLHPTFTNPTRIKTKPPFTLREKGWGEFSYPIQCFFLQGGGEVDFLHELSFHENIYFSDVRIKVPIHIPELRHALERSGTVPSYTEESQLESMTLDLDKWIRTLVAGDEDIATEVVNKIIHHPAISREIDQIPLAEQFVLDLRQLPNSLLEELMDFVKKLQAETEDNTDKSVL</sequence>
<dbReference type="Pfam" id="PF03366">
    <property type="entry name" value="YEATS"/>
    <property type="match status" value="1"/>
</dbReference>
<keyword evidence="1 2" id="KW-0539">Nucleus</keyword>
<dbReference type="PIRSF" id="PIRSF016551">
    <property type="entry name" value="SAS5/TFIID_14"/>
    <property type="match status" value="1"/>
</dbReference>
<evidence type="ECO:0000259" key="3">
    <source>
        <dbReference type="PROSITE" id="PS51037"/>
    </source>
</evidence>
<name>A0A1G4KMQ2_9SACH</name>
<evidence type="ECO:0000256" key="1">
    <source>
        <dbReference type="ARBA" id="ARBA00023242"/>
    </source>
</evidence>
<dbReference type="OrthoDB" id="1741717at2759"/>
<accession>A0A1G4KMQ2</accession>
<evidence type="ECO:0000313" key="5">
    <source>
        <dbReference type="Proteomes" id="UP000189911"/>
    </source>
</evidence>
<dbReference type="Gene3D" id="2.60.40.1970">
    <property type="entry name" value="YEATS domain"/>
    <property type="match status" value="1"/>
</dbReference>
<dbReference type="InterPro" id="IPR038704">
    <property type="entry name" value="YEAST_sf"/>
</dbReference>
<dbReference type="GO" id="GO:0000785">
    <property type="term" value="C:chromatin"/>
    <property type="evidence" value="ECO:0007669"/>
    <property type="project" value="UniProtKB-ARBA"/>
</dbReference>
<reference evidence="5" key="1">
    <citation type="submission" date="2016-03" db="EMBL/GenBank/DDBJ databases">
        <authorList>
            <person name="Devillers Hugo."/>
        </authorList>
    </citation>
    <scope>NUCLEOTIDE SEQUENCE [LARGE SCALE GENOMIC DNA]</scope>
</reference>
<gene>
    <name evidence="4" type="ORF">LANO_0H14686G</name>
</gene>
<comment type="subcellular location">
    <subcellularLocation>
        <location evidence="2">Nucleus</location>
    </subcellularLocation>
</comment>
<dbReference type="PANTHER" id="PTHR23195">
    <property type="entry name" value="YEATS DOMAIN"/>
    <property type="match status" value="1"/>
</dbReference>
<dbReference type="EMBL" id="LT598447">
    <property type="protein sequence ID" value="SCV05765.1"/>
    <property type="molecule type" value="Genomic_DNA"/>
</dbReference>
<feature type="domain" description="YEATS" evidence="3">
    <location>
        <begin position="1"/>
        <end position="135"/>
    </location>
</feature>
<dbReference type="InterPro" id="IPR055129">
    <property type="entry name" value="YEATS_dom"/>
</dbReference>
<dbReference type="GO" id="GO:0005634">
    <property type="term" value="C:nucleus"/>
    <property type="evidence" value="ECO:0007669"/>
    <property type="project" value="UniProtKB-SubCell"/>
</dbReference>
<dbReference type="CDD" id="cd16905">
    <property type="entry name" value="YEATS_Taf14_like"/>
    <property type="match status" value="1"/>
</dbReference>
<dbReference type="InterPro" id="IPR005033">
    <property type="entry name" value="YEATS"/>
</dbReference>
<dbReference type="PROSITE" id="PS51037">
    <property type="entry name" value="YEATS"/>
    <property type="match status" value="1"/>
</dbReference>